<protein>
    <recommendedName>
        <fullName evidence="4">Transmembrane protein</fullName>
    </recommendedName>
</protein>
<gene>
    <name evidence="2" type="primary">A10g506350.1_BraROA</name>
    <name evidence="2" type="ORF">IGI04_041335</name>
</gene>
<sequence>AKRNSNQKRCYRRLREKSRAFKREKPDQRLGSGVRPARERLCRRRSLSSSFLFVSFCFFCTVPPRSLCLSSGSATNRHRWSDLNVQVLALGERGYPRSVVVNFFSGSGGLLRSTVAGSSFQEGETHLTPPSPAFGHGERRLAKLHAVVFGSLSLFWVFFSFLFGFWVVLVVVLAFAVVRRRQVKKEEFGFEIAMVAMEFSFWCDPAKLQS</sequence>
<dbReference type="EMBL" id="JADBGQ010000010">
    <property type="protein sequence ID" value="KAG5376739.1"/>
    <property type="molecule type" value="Genomic_DNA"/>
</dbReference>
<comment type="caution">
    <text evidence="2">The sequence shown here is derived from an EMBL/GenBank/DDBJ whole genome shotgun (WGS) entry which is preliminary data.</text>
</comment>
<keyword evidence="1" id="KW-1133">Transmembrane helix</keyword>
<organism evidence="2 3">
    <name type="scientific">Brassica rapa subsp. trilocularis</name>
    <dbReference type="NCBI Taxonomy" id="1813537"/>
    <lineage>
        <taxon>Eukaryota</taxon>
        <taxon>Viridiplantae</taxon>
        <taxon>Streptophyta</taxon>
        <taxon>Embryophyta</taxon>
        <taxon>Tracheophyta</taxon>
        <taxon>Spermatophyta</taxon>
        <taxon>Magnoliopsida</taxon>
        <taxon>eudicotyledons</taxon>
        <taxon>Gunneridae</taxon>
        <taxon>Pentapetalae</taxon>
        <taxon>rosids</taxon>
        <taxon>malvids</taxon>
        <taxon>Brassicales</taxon>
        <taxon>Brassicaceae</taxon>
        <taxon>Brassiceae</taxon>
        <taxon>Brassica</taxon>
    </lineage>
</organism>
<name>A0ABQ7KTU9_BRACM</name>
<feature type="non-terminal residue" evidence="2">
    <location>
        <position position="1"/>
    </location>
</feature>
<keyword evidence="3" id="KW-1185">Reference proteome</keyword>
<keyword evidence="1" id="KW-0472">Membrane</keyword>
<accession>A0ABQ7KTU9</accession>
<evidence type="ECO:0008006" key="4">
    <source>
        <dbReference type="Google" id="ProtNLM"/>
    </source>
</evidence>
<feature type="transmembrane region" description="Helical" evidence="1">
    <location>
        <begin position="154"/>
        <end position="178"/>
    </location>
</feature>
<dbReference type="Proteomes" id="UP000823674">
    <property type="component" value="Chromosome A10"/>
</dbReference>
<evidence type="ECO:0000313" key="3">
    <source>
        <dbReference type="Proteomes" id="UP000823674"/>
    </source>
</evidence>
<keyword evidence="1" id="KW-0812">Transmembrane</keyword>
<proteinExistence type="predicted"/>
<reference evidence="2 3" key="1">
    <citation type="submission" date="2021-03" db="EMBL/GenBank/DDBJ databases">
        <authorList>
            <person name="King G.J."/>
            <person name="Bancroft I."/>
            <person name="Baten A."/>
            <person name="Bloomfield J."/>
            <person name="Borpatragohain P."/>
            <person name="He Z."/>
            <person name="Irish N."/>
            <person name="Irwin J."/>
            <person name="Liu K."/>
            <person name="Mauleon R.P."/>
            <person name="Moore J."/>
            <person name="Morris R."/>
            <person name="Ostergaard L."/>
            <person name="Wang B."/>
            <person name="Wells R."/>
        </authorList>
    </citation>
    <scope>NUCLEOTIDE SEQUENCE [LARGE SCALE GENOMIC DNA]</scope>
    <source>
        <strain evidence="2">R-o-18</strain>
        <tissue evidence="2">Leaf</tissue>
    </source>
</reference>
<evidence type="ECO:0000313" key="2">
    <source>
        <dbReference type="EMBL" id="KAG5376739.1"/>
    </source>
</evidence>
<evidence type="ECO:0000256" key="1">
    <source>
        <dbReference type="SAM" id="Phobius"/>
    </source>
</evidence>